<dbReference type="Pfam" id="PF13432">
    <property type="entry name" value="TPR_16"/>
    <property type="match status" value="2"/>
</dbReference>
<evidence type="ECO:0000256" key="2">
    <source>
        <dbReference type="ARBA" id="ARBA00022803"/>
    </source>
</evidence>
<dbReference type="InterPro" id="IPR050498">
    <property type="entry name" value="Ycf3"/>
</dbReference>
<dbReference type="Proteomes" id="UP000233766">
    <property type="component" value="Unassembled WGS sequence"/>
</dbReference>
<sequence length="301" mass="32952">MSEQQLDRAAALIDLGRFEAARAELAPVLAAEPDNSDAHAQLAYSWLRSGVNAAATNSARAALRSHPGNVFAWRILALSEYGLVGEHVDADPTAATAHADEAVRAARRCVELGPWSADSYRILATTLQHRDRDAALAAIDTAIEIAPENAVFHVVRGRVLWQDARTIGKRAAAGRAAIEQALRLDPENVEAIYLLGNHAVQRRRWAEAERWLRRAAELDPAYGPDRPAIFSSCRVCRSSRRTAGRPENPGRHRVRTARPRRCIRRRAVERIGTPRPGGVRVTQPAVGSPSGCRGCDRGRRA</sequence>
<proteinExistence type="predicted"/>
<dbReference type="InterPro" id="IPR019734">
    <property type="entry name" value="TPR_rpt"/>
</dbReference>
<dbReference type="SUPFAM" id="SSF48452">
    <property type="entry name" value="TPR-like"/>
    <property type="match status" value="1"/>
</dbReference>
<reference evidence="5 6" key="1">
    <citation type="submission" date="2017-12" db="EMBL/GenBank/DDBJ databases">
        <title>Sequencing the genomes of 1000 Actinobacteria strains.</title>
        <authorList>
            <person name="Klenk H.-P."/>
        </authorList>
    </citation>
    <scope>NUCLEOTIDE SEQUENCE [LARGE SCALE GENOMIC DNA]</scope>
    <source>
        <strain evidence="5 6">DSM 44489</strain>
    </source>
</reference>
<dbReference type="PROSITE" id="PS50005">
    <property type="entry name" value="TPR"/>
    <property type="match status" value="1"/>
</dbReference>
<comment type="caution">
    <text evidence="5">The sequence shown here is derived from an EMBL/GenBank/DDBJ whole genome shotgun (WGS) entry which is preliminary data.</text>
</comment>
<dbReference type="AlphaFoldDB" id="A0A2N3WZN6"/>
<evidence type="ECO:0000313" key="6">
    <source>
        <dbReference type="Proteomes" id="UP000233766"/>
    </source>
</evidence>
<dbReference type="PANTHER" id="PTHR44858">
    <property type="entry name" value="TETRATRICOPEPTIDE REPEAT PROTEIN 6"/>
    <property type="match status" value="1"/>
</dbReference>
<feature type="region of interest" description="Disordered" evidence="4">
    <location>
        <begin position="273"/>
        <end position="301"/>
    </location>
</feature>
<protein>
    <submittedName>
        <fullName evidence="5">Cytochrome c-type biogenesis protein CcmH/NrfG</fullName>
    </submittedName>
</protein>
<evidence type="ECO:0000256" key="3">
    <source>
        <dbReference type="PROSITE-ProRule" id="PRU00339"/>
    </source>
</evidence>
<keyword evidence="1" id="KW-0677">Repeat</keyword>
<name>A0A2N3WZN6_9NOCA</name>
<evidence type="ECO:0000256" key="1">
    <source>
        <dbReference type="ARBA" id="ARBA00022737"/>
    </source>
</evidence>
<dbReference type="PANTHER" id="PTHR44858:SF1">
    <property type="entry name" value="UDP-N-ACETYLGLUCOSAMINE--PEPTIDE N-ACETYLGLUCOSAMINYLTRANSFERASE SPINDLY-RELATED"/>
    <property type="match status" value="1"/>
</dbReference>
<evidence type="ECO:0000313" key="5">
    <source>
        <dbReference type="EMBL" id="PKV99314.1"/>
    </source>
</evidence>
<accession>A0A2N3WZN6</accession>
<dbReference type="OrthoDB" id="4558825at2"/>
<dbReference type="RefSeq" id="WP_101463605.1">
    <property type="nucleotide sequence ID" value="NZ_PJMW01000001.1"/>
</dbReference>
<evidence type="ECO:0000256" key="4">
    <source>
        <dbReference type="SAM" id="MobiDB-lite"/>
    </source>
</evidence>
<gene>
    <name evidence="5" type="ORF">ATK86_1362</name>
</gene>
<organism evidence="5 6">
    <name type="scientific">Nocardia fluminea</name>
    <dbReference type="NCBI Taxonomy" id="134984"/>
    <lineage>
        <taxon>Bacteria</taxon>
        <taxon>Bacillati</taxon>
        <taxon>Actinomycetota</taxon>
        <taxon>Actinomycetes</taxon>
        <taxon>Mycobacteriales</taxon>
        <taxon>Nocardiaceae</taxon>
        <taxon>Nocardia</taxon>
    </lineage>
</organism>
<keyword evidence="6" id="KW-1185">Reference proteome</keyword>
<dbReference type="EMBL" id="PJMW01000001">
    <property type="protein sequence ID" value="PKV99314.1"/>
    <property type="molecule type" value="Genomic_DNA"/>
</dbReference>
<dbReference type="Gene3D" id="1.25.40.10">
    <property type="entry name" value="Tetratricopeptide repeat domain"/>
    <property type="match status" value="2"/>
</dbReference>
<dbReference type="InterPro" id="IPR011990">
    <property type="entry name" value="TPR-like_helical_dom_sf"/>
</dbReference>
<keyword evidence="2 3" id="KW-0802">TPR repeat</keyword>
<feature type="repeat" description="TPR" evidence="3">
    <location>
        <begin position="189"/>
        <end position="222"/>
    </location>
</feature>
<dbReference type="SMART" id="SM00028">
    <property type="entry name" value="TPR"/>
    <property type="match status" value="4"/>
</dbReference>